<dbReference type="EMBL" id="KV878603">
    <property type="protein sequence ID" value="OJJ52236.1"/>
    <property type="molecule type" value="Genomic_DNA"/>
</dbReference>
<proteinExistence type="predicted"/>
<dbReference type="OrthoDB" id="4411745at2759"/>
<keyword evidence="2" id="KW-1185">Reference proteome</keyword>
<dbReference type="RefSeq" id="XP_040696042.1">
    <property type="nucleotide sequence ID" value="XM_040848429.1"/>
</dbReference>
<reference evidence="2" key="1">
    <citation type="journal article" date="2017" name="Genome Biol.">
        <title>Comparative genomics reveals high biological diversity and specific adaptations in the industrially and medically important fungal genus Aspergillus.</title>
        <authorList>
            <person name="de Vries R.P."/>
            <person name="Riley R."/>
            <person name="Wiebenga A."/>
            <person name="Aguilar-Osorio G."/>
            <person name="Amillis S."/>
            <person name="Uchima C.A."/>
            <person name="Anderluh G."/>
            <person name="Asadollahi M."/>
            <person name="Askin M."/>
            <person name="Barry K."/>
            <person name="Battaglia E."/>
            <person name="Bayram O."/>
            <person name="Benocci T."/>
            <person name="Braus-Stromeyer S.A."/>
            <person name="Caldana C."/>
            <person name="Canovas D."/>
            <person name="Cerqueira G.C."/>
            <person name="Chen F."/>
            <person name="Chen W."/>
            <person name="Choi C."/>
            <person name="Clum A."/>
            <person name="Dos Santos R.A."/>
            <person name="Damasio A.R."/>
            <person name="Diallinas G."/>
            <person name="Emri T."/>
            <person name="Fekete E."/>
            <person name="Flipphi M."/>
            <person name="Freyberg S."/>
            <person name="Gallo A."/>
            <person name="Gournas C."/>
            <person name="Habgood R."/>
            <person name="Hainaut M."/>
            <person name="Harispe M.L."/>
            <person name="Henrissat B."/>
            <person name="Hilden K.S."/>
            <person name="Hope R."/>
            <person name="Hossain A."/>
            <person name="Karabika E."/>
            <person name="Karaffa L."/>
            <person name="Karanyi Z."/>
            <person name="Krasevec N."/>
            <person name="Kuo A."/>
            <person name="Kusch H."/>
            <person name="LaButti K."/>
            <person name="Lagendijk E.L."/>
            <person name="Lapidus A."/>
            <person name="Levasseur A."/>
            <person name="Lindquist E."/>
            <person name="Lipzen A."/>
            <person name="Logrieco A.F."/>
            <person name="MacCabe A."/>
            <person name="Maekelae M.R."/>
            <person name="Malavazi I."/>
            <person name="Melin P."/>
            <person name="Meyer V."/>
            <person name="Mielnichuk N."/>
            <person name="Miskei M."/>
            <person name="Molnar A.P."/>
            <person name="Mule G."/>
            <person name="Ngan C.Y."/>
            <person name="Orejas M."/>
            <person name="Orosz E."/>
            <person name="Ouedraogo J.P."/>
            <person name="Overkamp K.M."/>
            <person name="Park H.-S."/>
            <person name="Perrone G."/>
            <person name="Piumi F."/>
            <person name="Punt P.J."/>
            <person name="Ram A.F."/>
            <person name="Ramon A."/>
            <person name="Rauscher S."/>
            <person name="Record E."/>
            <person name="Riano-Pachon D.M."/>
            <person name="Robert V."/>
            <person name="Roehrig J."/>
            <person name="Ruller R."/>
            <person name="Salamov A."/>
            <person name="Salih N.S."/>
            <person name="Samson R.A."/>
            <person name="Sandor E."/>
            <person name="Sanguinetti M."/>
            <person name="Schuetze T."/>
            <person name="Sepcic K."/>
            <person name="Shelest E."/>
            <person name="Sherlock G."/>
            <person name="Sophianopoulou V."/>
            <person name="Squina F.M."/>
            <person name="Sun H."/>
            <person name="Susca A."/>
            <person name="Todd R.B."/>
            <person name="Tsang A."/>
            <person name="Unkles S.E."/>
            <person name="van de Wiele N."/>
            <person name="van Rossen-Uffink D."/>
            <person name="Oliveira J.V."/>
            <person name="Vesth T.C."/>
            <person name="Visser J."/>
            <person name="Yu J.-H."/>
            <person name="Zhou M."/>
            <person name="Andersen M.R."/>
            <person name="Archer D.B."/>
            <person name="Baker S.E."/>
            <person name="Benoit I."/>
            <person name="Brakhage A.A."/>
            <person name="Braus G.H."/>
            <person name="Fischer R."/>
            <person name="Frisvad J.C."/>
            <person name="Goldman G.H."/>
            <person name="Houbraken J."/>
            <person name="Oakley B."/>
            <person name="Pocsi I."/>
            <person name="Scazzocchio C."/>
            <person name="Seiboth B."/>
            <person name="vanKuyk P.A."/>
            <person name="Wortman J."/>
            <person name="Dyer P.S."/>
            <person name="Grigoriev I.V."/>
        </authorList>
    </citation>
    <scope>NUCLEOTIDE SEQUENCE [LARGE SCALE GENOMIC DNA]</scope>
    <source>
        <strain evidence="2">CBS 593.65</strain>
    </source>
</reference>
<evidence type="ECO:0000313" key="1">
    <source>
        <dbReference type="EMBL" id="OJJ52236.1"/>
    </source>
</evidence>
<name>A0A1L9SYK9_9EURO</name>
<sequence length="273" mass="31679">MYLTFIDSLKALVLAIMGNPVRRNGPLRLYRQSDYGQVRCISPSEISEDWMCKKDLCTSRRVGNEPLRTVFVLTSDKDVKSLPFTNYMKELYGDEMKTITIKVPTHCPQPRGRETLKWGLRRIEDAITLIEGDDTRMKEICSYHRVFIHSSESGITQHWTFLNAFLSQLVTRSSIWRLIRTLLPFIVNFDFPFISVYDAGAGKYVHLAVGQGPGVQEELWRYSGQDGEEPTYGSAVHHAFPDIDSKNWHRFVSRDRSEYQVEPTREWKHMVHS</sequence>
<dbReference type="GeneID" id="63764502"/>
<organism evidence="1 2">
    <name type="scientific">Aspergillus sydowii CBS 593.65</name>
    <dbReference type="NCBI Taxonomy" id="1036612"/>
    <lineage>
        <taxon>Eukaryota</taxon>
        <taxon>Fungi</taxon>
        <taxon>Dikarya</taxon>
        <taxon>Ascomycota</taxon>
        <taxon>Pezizomycotina</taxon>
        <taxon>Eurotiomycetes</taxon>
        <taxon>Eurotiomycetidae</taxon>
        <taxon>Eurotiales</taxon>
        <taxon>Aspergillaceae</taxon>
        <taxon>Aspergillus</taxon>
        <taxon>Aspergillus subgen. Nidulantes</taxon>
    </lineage>
</organism>
<gene>
    <name evidence="1" type="ORF">ASPSYDRAFT_52092</name>
</gene>
<evidence type="ECO:0000313" key="2">
    <source>
        <dbReference type="Proteomes" id="UP000184356"/>
    </source>
</evidence>
<protein>
    <submittedName>
        <fullName evidence="1">Uncharacterized protein</fullName>
    </submittedName>
</protein>
<dbReference type="Proteomes" id="UP000184356">
    <property type="component" value="Unassembled WGS sequence"/>
</dbReference>
<dbReference type="AlphaFoldDB" id="A0A1L9SYK9"/>
<accession>A0A1L9SYK9</accession>
<dbReference type="VEuPathDB" id="FungiDB:ASPSYDRAFT_52092"/>